<dbReference type="GO" id="GO:0042398">
    <property type="term" value="P:modified amino acid biosynthetic process"/>
    <property type="evidence" value="ECO:0007669"/>
    <property type="project" value="InterPro"/>
</dbReference>
<sequence length="354" mass="40791">MTRHRSGFHFGLETEFLLVDASCRPLWHPELRFEELNAILETIEVRDFDQNGLDLIPLHRKRMPFVVEGYQLPGPNLVPTALLPKGLEIRTPVCNSIEECIDAFVTLHGRMQRSLSEHGYRAAILSFHPIEDHFEGPQNKRRYDHWQWAMEAMTTYGPDINVSVPSDVAERLDLHELHGKVNYYAPALTALTVASPLYRGDLWRMRGKVGKSVRTYHRSTIAPAISIHPKENLRLELKPLEMTPYRIDYHGYFLLWLALILDESLLGRATEQTRIYDMGQVARFGLHAESARERAHEVLSNAPSALGHWGFDCQALDHFHARLETRRVPADDIIDLFECEQSIPNVLRHLIDLR</sequence>
<dbReference type="AlphaFoldDB" id="A0A4Q0QTN8"/>
<reference evidence="1 2" key="1">
    <citation type="submission" date="2018-11" db="EMBL/GenBank/DDBJ databases">
        <title>Bradyrhizobium sp. nov., isolated from effective nodules of peanut in China.</title>
        <authorList>
            <person name="Li Y."/>
        </authorList>
    </citation>
    <scope>NUCLEOTIDE SEQUENCE [LARGE SCALE GENOMIC DNA]</scope>
    <source>
        <strain evidence="1 2">CCBAU 51770</strain>
    </source>
</reference>
<proteinExistence type="predicted"/>
<evidence type="ECO:0008006" key="3">
    <source>
        <dbReference type="Google" id="ProtNLM"/>
    </source>
</evidence>
<organism evidence="1 2">
    <name type="scientific">Bradyrhizobium zhanjiangense</name>
    <dbReference type="NCBI Taxonomy" id="1325107"/>
    <lineage>
        <taxon>Bacteria</taxon>
        <taxon>Pseudomonadati</taxon>
        <taxon>Pseudomonadota</taxon>
        <taxon>Alphaproteobacteria</taxon>
        <taxon>Hyphomicrobiales</taxon>
        <taxon>Nitrobacteraceae</taxon>
        <taxon>Bradyrhizobium</taxon>
    </lineage>
</organism>
<dbReference type="InterPro" id="IPR014746">
    <property type="entry name" value="Gln_synth/guanido_kin_cat_dom"/>
</dbReference>
<dbReference type="RefSeq" id="WP_128955645.1">
    <property type="nucleotide sequence ID" value="NZ_RKMK01000005.1"/>
</dbReference>
<comment type="caution">
    <text evidence="1">The sequence shown here is derived from an EMBL/GenBank/DDBJ whole genome shotgun (WGS) entry which is preliminary data.</text>
</comment>
<dbReference type="Gene3D" id="3.30.590.20">
    <property type="match status" value="2"/>
</dbReference>
<accession>A0A4Q0QTN8</accession>
<dbReference type="SUPFAM" id="SSF55931">
    <property type="entry name" value="Glutamine synthetase/guanido kinase"/>
    <property type="match status" value="1"/>
</dbReference>
<evidence type="ECO:0000313" key="1">
    <source>
        <dbReference type="EMBL" id="RXH00958.1"/>
    </source>
</evidence>
<dbReference type="Pfam" id="PF04107">
    <property type="entry name" value="GCS2"/>
    <property type="match status" value="1"/>
</dbReference>
<dbReference type="EMBL" id="RKMK01000005">
    <property type="protein sequence ID" value="RXH00958.1"/>
    <property type="molecule type" value="Genomic_DNA"/>
</dbReference>
<dbReference type="Proteomes" id="UP000290174">
    <property type="component" value="Unassembled WGS sequence"/>
</dbReference>
<dbReference type="InterPro" id="IPR006336">
    <property type="entry name" value="GCS2"/>
</dbReference>
<name>A0A4Q0QTN8_9BRAD</name>
<gene>
    <name evidence="1" type="ORF">EAS61_07910</name>
</gene>
<evidence type="ECO:0000313" key="2">
    <source>
        <dbReference type="Proteomes" id="UP000290174"/>
    </source>
</evidence>
<protein>
    <recommendedName>
        <fullName evidence="3">Glutamate--cysteine ligase</fullName>
    </recommendedName>
</protein>
<dbReference type="GO" id="GO:0004357">
    <property type="term" value="F:glutamate-cysteine ligase activity"/>
    <property type="evidence" value="ECO:0007669"/>
    <property type="project" value="InterPro"/>
</dbReference>